<dbReference type="PROSITE" id="PS51257">
    <property type="entry name" value="PROKAR_LIPOPROTEIN"/>
    <property type="match status" value="1"/>
</dbReference>
<dbReference type="EMBL" id="RCCB01000010">
    <property type="protein sequence ID" value="RLJ35788.1"/>
    <property type="molecule type" value="Genomic_DNA"/>
</dbReference>
<dbReference type="RefSeq" id="WP_101470864.1">
    <property type="nucleotide sequence ID" value="NZ_PJND01000007.1"/>
</dbReference>
<organism evidence="2 4">
    <name type="scientific">Flavobacterium lindanitolerans</name>
    <dbReference type="NCBI Taxonomy" id="428988"/>
    <lineage>
        <taxon>Bacteria</taxon>
        <taxon>Pseudomonadati</taxon>
        <taxon>Bacteroidota</taxon>
        <taxon>Flavobacteriia</taxon>
        <taxon>Flavobacteriales</taxon>
        <taxon>Flavobacteriaceae</taxon>
        <taxon>Flavobacterium</taxon>
    </lineage>
</organism>
<gene>
    <name evidence="1" type="ORF">B0G92_0333</name>
    <name evidence="2" type="ORF">CLV50_1172</name>
</gene>
<dbReference type="EMBL" id="PJND01000007">
    <property type="protein sequence ID" value="PKW28708.1"/>
    <property type="molecule type" value="Genomic_DNA"/>
</dbReference>
<name>A0A497V4Y9_9FLAO</name>
<dbReference type="Proteomes" id="UP000275027">
    <property type="component" value="Unassembled WGS sequence"/>
</dbReference>
<sequence length="234" mass="27130">MKLTAILLFFLFFFLGCNTKENMKGNSLSTNIKDVQIVKDTITITDSIISKECLYQNLSKTNDFKLVYYEKYSGSEISNRYWDVIVYDKGKRKIDSIRQNLNIFSSSFVNFDDAKSYLTGVNTKRKVVDNYNGGFVVADFNFDSKNDFAIINDIGGTGGPFYSFYIQKDNSKFELNKFLQDSVIYFPSKIDKTKRMLITNVHEGACFIGEYKYKFEKGEWKEISKKLIDICKEQ</sequence>
<dbReference type="AlphaFoldDB" id="A0A497V4Y9"/>
<proteinExistence type="predicted"/>
<keyword evidence="3" id="KW-1185">Reference proteome</keyword>
<reference evidence="1 3" key="1">
    <citation type="submission" date="2017-12" db="EMBL/GenBank/DDBJ databases">
        <title>Genomic Encyclopedia of Type Strains, Phase III (KMG-III): the genomes of soil and plant-associated and newly described type strains.</title>
        <authorList>
            <person name="Whitman W."/>
        </authorList>
    </citation>
    <scope>NUCLEOTIDE SEQUENCE [LARGE SCALE GENOMIC DNA]</scope>
    <source>
        <strain evidence="1 3">IP-10</strain>
    </source>
</reference>
<evidence type="ECO:0008006" key="5">
    <source>
        <dbReference type="Google" id="ProtNLM"/>
    </source>
</evidence>
<evidence type="ECO:0000313" key="4">
    <source>
        <dbReference type="Proteomes" id="UP000275027"/>
    </source>
</evidence>
<dbReference type="InterPro" id="IPR058087">
    <property type="entry name" value="XAC2610_dom"/>
</dbReference>
<protein>
    <recommendedName>
        <fullName evidence="5">Lipoprotein</fullName>
    </recommendedName>
</protein>
<reference evidence="2 4" key="2">
    <citation type="submission" date="2018-10" db="EMBL/GenBank/DDBJ databases">
        <title>Genomic Encyclopedia of Archaeal and Bacterial Type Strains, Phase II (KMG-II): from individual species to whole genera.</title>
        <authorList>
            <person name="Goeker M."/>
        </authorList>
    </citation>
    <scope>NUCLEOTIDE SEQUENCE [LARGE SCALE GENOMIC DNA]</scope>
    <source>
        <strain evidence="2 4">DSM 21886</strain>
    </source>
</reference>
<evidence type="ECO:0000313" key="3">
    <source>
        <dbReference type="Proteomes" id="UP000233767"/>
    </source>
</evidence>
<dbReference type="NCBIfam" id="NF047539">
    <property type="entry name" value="XAC2610_fam"/>
    <property type="match status" value="1"/>
</dbReference>
<evidence type="ECO:0000313" key="2">
    <source>
        <dbReference type="EMBL" id="RLJ35788.1"/>
    </source>
</evidence>
<comment type="caution">
    <text evidence="2">The sequence shown here is derived from an EMBL/GenBank/DDBJ whole genome shotgun (WGS) entry which is preliminary data.</text>
</comment>
<evidence type="ECO:0000313" key="1">
    <source>
        <dbReference type="EMBL" id="PKW28708.1"/>
    </source>
</evidence>
<dbReference type="Proteomes" id="UP000233767">
    <property type="component" value="Unassembled WGS sequence"/>
</dbReference>
<accession>A0A497V4Y9</accession>